<evidence type="ECO:0000313" key="2">
    <source>
        <dbReference type="Proteomes" id="UP000009223"/>
    </source>
</evidence>
<reference evidence="1 2" key="2">
    <citation type="journal article" date="2011" name="ISME J.">
        <title>RNA-seq reveals cooperative metabolic interactions between two termite-gut spirochete species in co-culture.</title>
        <authorList>
            <person name="Rosenthal A.Z."/>
            <person name="Matson E.G."/>
            <person name="Eldar A."/>
            <person name="Leadbetter J.R."/>
        </authorList>
    </citation>
    <scope>NUCLEOTIDE SEQUENCE [LARGE SCALE GENOMIC DNA]</scope>
    <source>
        <strain evidence="2">ATCC BAA-887 / DSM 12427 / ZAS-2</strain>
    </source>
</reference>
<dbReference type="Proteomes" id="UP000009223">
    <property type="component" value="Chromosome"/>
</dbReference>
<keyword evidence="2" id="KW-1185">Reference proteome</keyword>
<protein>
    <submittedName>
        <fullName evidence="1">Uncharacterized protein</fullName>
    </submittedName>
</protein>
<name>F5YNU7_TREPZ</name>
<dbReference type="KEGG" id="tpi:TREPR_1590"/>
<dbReference type="EMBL" id="CP001843">
    <property type="protein sequence ID" value="AEF86425.1"/>
    <property type="molecule type" value="Genomic_DNA"/>
</dbReference>
<dbReference type="STRING" id="545694.TREPR_1590"/>
<gene>
    <name evidence="1" type="ordered locus">TREPR_1590</name>
</gene>
<accession>F5YNU7</accession>
<reference evidence="2" key="1">
    <citation type="submission" date="2009-12" db="EMBL/GenBank/DDBJ databases">
        <title>Complete sequence of Treponema primitia strain ZAS-2.</title>
        <authorList>
            <person name="Tetu S.G."/>
            <person name="Matson E."/>
            <person name="Ren Q."/>
            <person name="Seshadri R."/>
            <person name="Elbourne L."/>
            <person name="Hassan K.A."/>
            <person name="Durkin A."/>
            <person name="Radune D."/>
            <person name="Mohamoud Y."/>
            <person name="Shay R."/>
            <person name="Jin S."/>
            <person name="Zhang X."/>
            <person name="Lucey K."/>
            <person name="Ballor N.R."/>
            <person name="Ottesen E."/>
            <person name="Rosenthal R."/>
            <person name="Allen A."/>
            <person name="Leadbetter J.R."/>
            <person name="Paulsen I.T."/>
        </authorList>
    </citation>
    <scope>NUCLEOTIDE SEQUENCE [LARGE SCALE GENOMIC DNA]</scope>
    <source>
        <strain evidence="2">ATCC BAA-887 / DSM 12427 / ZAS-2</strain>
    </source>
</reference>
<evidence type="ECO:0000313" key="1">
    <source>
        <dbReference type="EMBL" id="AEF86425.1"/>
    </source>
</evidence>
<dbReference type="HOGENOM" id="CLU_3067363_0_0_12"/>
<dbReference type="AlphaFoldDB" id="F5YNU7"/>
<sequence>MVVYNGSGPVVAHLDRAHHDTTVAVDTFVFQNFDNRPHSDVFHKSPQIYKNRP</sequence>
<proteinExistence type="predicted"/>
<organism evidence="1 2">
    <name type="scientific">Treponema primitia (strain ATCC BAA-887 / DSM 12427 / ZAS-2)</name>
    <dbReference type="NCBI Taxonomy" id="545694"/>
    <lineage>
        <taxon>Bacteria</taxon>
        <taxon>Pseudomonadati</taxon>
        <taxon>Spirochaetota</taxon>
        <taxon>Spirochaetia</taxon>
        <taxon>Spirochaetales</taxon>
        <taxon>Treponemataceae</taxon>
        <taxon>Treponema</taxon>
    </lineage>
</organism>